<accession>A0AAV5NXR5</accession>
<dbReference type="AlphaFoldDB" id="A0AAV5NXR5"/>
<dbReference type="EMBL" id="BSNX01000073">
    <property type="protein sequence ID" value="GLQ75367.1"/>
    <property type="molecule type" value="Genomic_DNA"/>
</dbReference>
<evidence type="ECO:0000313" key="2">
    <source>
        <dbReference type="Proteomes" id="UP001156690"/>
    </source>
</evidence>
<dbReference type="Proteomes" id="UP001156690">
    <property type="component" value="Unassembled WGS sequence"/>
</dbReference>
<sequence>MIATVWFVETTLSLGACNIGERRLRMAFEPVSQLLFLGGQCIVVTAAHWHDIALRLKWGLGLACVW</sequence>
<keyword evidence="2" id="KW-1185">Reference proteome</keyword>
<comment type="caution">
    <text evidence="1">The sequence shown here is derived from an EMBL/GenBank/DDBJ whole genome shotgun (WGS) entry which is preliminary data.</text>
</comment>
<reference evidence="2" key="1">
    <citation type="journal article" date="2019" name="Int. J. Syst. Evol. Microbiol.">
        <title>The Global Catalogue of Microorganisms (GCM) 10K type strain sequencing project: providing services to taxonomists for standard genome sequencing and annotation.</title>
        <authorList>
            <consortium name="The Broad Institute Genomics Platform"/>
            <consortium name="The Broad Institute Genome Sequencing Center for Infectious Disease"/>
            <person name="Wu L."/>
            <person name="Ma J."/>
        </authorList>
    </citation>
    <scope>NUCLEOTIDE SEQUENCE [LARGE SCALE GENOMIC DNA]</scope>
    <source>
        <strain evidence="2">NBRC 15640</strain>
    </source>
</reference>
<evidence type="ECO:0000313" key="1">
    <source>
        <dbReference type="EMBL" id="GLQ75367.1"/>
    </source>
</evidence>
<name>A0AAV5NXR5_9VIBR</name>
<gene>
    <name evidence="1" type="ORF">GCM10007932_47290</name>
</gene>
<proteinExistence type="predicted"/>
<organism evidence="1 2">
    <name type="scientific">Vibrio penaeicida</name>
    <dbReference type="NCBI Taxonomy" id="104609"/>
    <lineage>
        <taxon>Bacteria</taxon>
        <taxon>Pseudomonadati</taxon>
        <taxon>Pseudomonadota</taxon>
        <taxon>Gammaproteobacteria</taxon>
        <taxon>Vibrionales</taxon>
        <taxon>Vibrionaceae</taxon>
        <taxon>Vibrio</taxon>
    </lineage>
</organism>
<evidence type="ECO:0008006" key="3">
    <source>
        <dbReference type="Google" id="ProtNLM"/>
    </source>
</evidence>
<protein>
    <recommendedName>
        <fullName evidence="3">DUF645 family protein</fullName>
    </recommendedName>
</protein>